<dbReference type="Proteomes" id="UP001642464">
    <property type="component" value="Unassembled WGS sequence"/>
</dbReference>
<sequence length="193" mass="22054">MLAALVYSMPNLNWMDPKDHTELFSGCGSVTRGELQEGRSVFAYDIEYNREFMDIMSPQGYALAIFAVLNTKRVSRKHIRMGDYGHGDILDNLDRFKPLRVPIHEKSELVEKYIDGKGKARIKGSAQLKSSQAYPIQFGRALAKLRTRHTQDVKKAAKTFLKKQPQPASRKRSSSLTKWIEMADLQPVFEYLS</sequence>
<comment type="caution">
    <text evidence="1">The sequence shown here is derived from an EMBL/GenBank/DDBJ whole genome shotgun (WGS) entry which is preliminary data.</text>
</comment>
<keyword evidence="2" id="KW-1185">Reference proteome</keyword>
<protein>
    <submittedName>
        <fullName evidence="1">Uncharacterized protein</fullName>
    </submittedName>
</protein>
<gene>
    <name evidence="1" type="ORF">SCF082_LOCUS32483</name>
</gene>
<evidence type="ECO:0000313" key="2">
    <source>
        <dbReference type="Proteomes" id="UP001642464"/>
    </source>
</evidence>
<proteinExistence type="predicted"/>
<name>A0ABP0NFP9_9DINO</name>
<reference evidence="1 2" key="1">
    <citation type="submission" date="2024-02" db="EMBL/GenBank/DDBJ databases">
        <authorList>
            <person name="Chen Y."/>
            <person name="Shah S."/>
            <person name="Dougan E. K."/>
            <person name="Thang M."/>
            <person name="Chan C."/>
        </authorList>
    </citation>
    <scope>NUCLEOTIDE SEQUENCE [LARGE SCALE GENOMIC DNA]</scope>
</reference>
<accession>A0ABP0NFP9</accession>
<organism evidence="1 2">
    <name type="scientific">Durusdinium trenchii</name>
    <dbReference type="NCBI Taxonomy" id="1381693"/>
    <lineage>
        <taxon>Eukaryota</taxon>
        <taxon>Sar</taxon>
        <taxon>Alveolata</taxon>
        <taxon>Dinophyceae</taxon>
        <taxon>Suessiales</taxon>
        <taxon>Symbiodiniaceae</taxon>
        <taxon>Durusdinium</taxon>
    </lineage>
</organism>
<dbReference type="EMBL" id="CAXAMM010028136">
    <property type="protein sequence ID" value="CAK9062253.1"/>
    <property type="molecule type" value="Genomic_DNA"/>
</dbReference>
<evidence type="ECO:0000313" key="1">
    <source>
        <dbReference type="EMBL" id="CAK9062253.1"/>
    </source>
</evidence>